<dbReference type="FunFam" id="3.30.160.60:FF:000150">
    <property type="entry name" value="Mds1 and evi1 complex locus protein"/>
    <property type="match status" value="1"/>
</dbReference>
<reference evidence="9" key="2">
    <citation type="submission" date="2025-08" db="UniProtKB">
        <authorList>
            <consortium name="Ensembl"/>
        </authorList>
    </citation>
    <scope>IDENTIFICATION</scope>
</reference>
<evidence type="ECO:0000256" key="2">
    <source>
        <dbReference type="ARBA" id="ARBA00022737"/>
    </source>
</evidence>
<keyword evidence="2" id="KW-0677">Repeat</keyword>
<evidence type="ECO:0000256" key="5">
    <source>
        <dbReference type="ARBA" id="ARBA00023242"/>
    </source>
</evidence>
<evidence type="ECO:0000256" key="1">
    <source>
        <dbReference type="ARBA" id="ARBA00022723"/>
    </source>
</evidence>
<keyword evidence="10" id="KW-1185">Reference proteome</keyword>
<dbReference type="Gene3D" id="3.30.160.60">
    <property type="entry name" value="Classic Zinc Finger"/>
    <property type="match status" value="3"/>
</dbReference>
<dbReference type="GO" id="GO:0008270">
    <property type="term" value="F:zinc ion binding"/>
    <property type="evidence" value="ECO:0007669"/>
    <property type="project" value="UniProtKB-KW"/>
</dbReference>
<dbReference type="GeneTree" id="ENSGT00940000164692"/>
<feature type="compositionally biased region" description="Polar residues" evidence="7">
    <location>
        <begin position="112"/>
        <end position="125"/>
    </location>
</feature>
<dbReference type="InterPro" id="IPR013087">
    <property type="entry name" value="Znf_C2H2_type"/>
</dbReference>
<dbReference type="Pfam" id="PF00096">
    <property type="entry name" value="zf-C2H2"/>
    <property type="match status" value="3"/>
</dbReference>
<reference evidence="10" key="1">
    <citation type="submission" date="2003-08" db="EMBL/GenBank/DDBJ databases">
        <authorList>
            <person name="Birren B."/>
            <person name="Nusbaum C."/>
            <person name="Abebe A."/>
            <person name="Abouelleil A."/>
            <person name="Adekoya E."/>
            <person name="Ait-zahra M."/>
            <person name="Allen N."/>
            <person name="Allen T."/>
            <person name="An P."/>
            <person name="Anderson M."/>
            <person name="Anderson S."/>
            <person name="Arachchi H."/>
            <person name="Armbruster J."/>
            <person name="Bachantsang P."/>
            <person name="Baldwin J."/>
            <person name="Barry A."/>
            <person name="Bayul T."/>
            <person name="Blitshsteyn B."/>
            <person name="Bloom T."/>
            <person name="Blye J."/>
            <person name="Boguslavskiy L."/>
            <person name="Borowsky M."/>
            <person name="Boukhgalter B."/>
            <person name="Brunache A."/>
            <person name="Butler J."/>
            <person name="Calixte N."/>
            <person name="Calvo S."/>
            <person name="Camarata J."/>
            <person name="Campo K."/>
            <person name="Chang J."/>
            <person name="Cheshatsang Y."/>
            <person name="Citroen M."/>
            <person name="Collymore A."/>
            <person name="Considine T."/>
            <person name="Cook A."/>
            <person name="Cooke P."/>
            <person name="Corum B."/>
            <person name="Cuomo C."/>
            <person name="David R."/>
            <person name="Dawoe T."/>
            <person name="Degray S."/>
            <person name="Dodge S."/>
            <person name="Dooley K."/>
            <person name="Dorje P."/>
            <person name="Dorjee K."/>
            <person name="Dorris L."/>
            <person name="Duffey N."/>
            <person name="Dupes A."/>
            <person name="Elkins T."/>
            <person name="Engels R."/>
            <person name="Erickson J."/>
            <person name="Farina A."/>
            <person name="Faro S."/>
            <person name="Ferreira P."/>
            <person name="Fischer H."/>
            <person name="Fitzgerald M."/>
            <person name="Foley K."/>
            <person name="Gage D."/>
            <person name="Galagan J."/>
            <person name="Gearin G."/>
            <person name="Gnerre S."/>
            <person name="Gnirke A."/>
            <person name="Goyette A."/>
            <person name="Graham J."/>
            <person name="Grandbois E."/>
            <person name="Gyaltsen K."/>
            <person name="Hafez N."/>
            <person name="Hagopian D."/>
            <person name="Hagos B."/>
            <person name="Hall J."/>
            <person name="Hatcher B."/>
            <person name="Heller A."/>
            <person name="Higgins H."/>
            <person name="Honan T."/>
            <person name="Horn A."/>
            <person name="Houde N."/>
            <person name="Hughes L."/>
            <person name="Hulme W."/>
            <person name="Husby E."/>
            <person name="Iliev I."/>
            <person name="Jaffe D."/>
            <person name="Jones C."/>
            <person name="Kamal M."/>
            <person name="Kamat A."/>
            <person name="Kamvysselis M."/>
            <person name="Karlsson E."/>
            <person name="Kells C."/>
            <person name="Kieu A."/>
            <person name="Kisner P."/>
            <person name="Kodira C."/>
            <person name="Kulbokas E."/>
            <person name="Labutti K."/>
            <person name="Lama D."/>
            <person name="Landers T."/>
            <person name="Leger J."/>
            <person name="Levine S."/>
            <person name="Lewis D."/>
            <person name="Lewis T."/>
            <person name="Lindblad-toh K."/>
            <person name="Liu X."/>
            <person name="Lokyitsang T."/>
            <person name="Lokyitsang Y."/>
            <person name="Lucien O."/>
            <person name="Lui A."/>
            <person name="Ma L.J."/>
            <person name="Mabbitt R."/>
            <person name="Macdonald J."/>
            <person name="Maclean C."/>
            <person name="Major J."/>
            <person name="Manning J."/>
            <person name="Marabella R."/>
            <person name="Maru K."/>
            <person name="Matthews C."/>
            <person name="Mauceli E."/>
            <person name="Mccarthy M."/>
            <person name="Mcdonough S."/>
            <person name="Mcghee T."/>
            <person name="Meldrim J."/>
            <person name="Meneus L."/>
            <person name="Mesirov J."/>
            <person name="Mihalev A."/>
            <person name="Mihova T."/>
            <person name="Mikkelsen T."/>
            <person name="Mlenga V."/>
            <person name="Moru K."/>
            <person name="Mozes J."/>
            <person name="Mulrain L."/>
            <person name="Munson G."/>
            <person name="Naylor J."/>
            <person name="Newes C."/>
            <person name="Nguyen C."/>
            <person name="Nguyen N."/>
            <person name="Nguyen T."/>
            <person name="Nicol R."/>
            <person name="Nielsen C."/>
            <person name="Nizzari M."/>
            <person name="Norbu C."/>
            <person name="Norbu N."/>
            <person name="O'donnell P."/>
            <person name="Okoawo O."/>
            <person name="O'leary S."/>
            <person name="Omotosho B."/>
            <person name="O'neill K."/>
            <person name="Osman S."/>
            <person name="Parker S."/>
            <person name="Perrin D."/>
            <person name="Phunkhang P."/>
            <person name="Piqani B."/>
            <person name="Purcell S."/>
            <person name="Rachupka T."/>
            <person name="Ramasamy U."/>
            <person name="Rameau R."/>
            <person name="Ray V."/>
            <person name="Raymond C."/>
            <person name="Retta R."/>
            <person name="Richardson S."/>
            <person name="Rise C."/>
            <person name="Rodriguez J."/>
            <person name="Rogers J."/>
            <person name="Rogov P."/>
            <person name="Rutman M."/>
            <person name="Schupbach R."/>
            <person name="Seaman C."/>
            <person name="Settipalli S."/>
            <person name="Sharpe T."/>
            <person name="Sheridan J."/>
            <person name="Sherpa N."/>
            <person name="Shi J."/>
            <person name="Smirnov S."/>
            <person name="Smith C."/>
            <person name="Sougnez C."/>
            <person name="Spencer B."/>
            <person name="Stalker J."/>
            <person name="Stange-thomann N."/>
            <person name="Stavropoulos S."/>
            <person name="Stetson K."/>
            <person name="Stone C."/>
            <person name="Stone S."/>
            <person name="Stubbs M."/>
            <person name="Talamas J."/>
            <person name="Tchuinga P."/>
            <person name="Tenzing P."/>
            <person name="Tesfaye S."/>
            <person name="Theodore J."/>
            <person name="Thoulutsang Y."/>
            <person name="Topham K."/>
            <person name="Towey S."/>
            <person name="Tsamla T."/>
            <person name="Tsomo N."/>
            <person name="Vallee D."/>
            <person name="Vassiliev H."/>
            <person name="Venkataraman V."/>
            <person name="Vinson J."/>
            <person name="Vo A."/>
            <person name="Wade C."/>
            <person name="Wang S."/>
            <person name="Wangchuk T."/>
            <person name="Wangdi T."/>
            <person name="Whittaker C."/>
            <person name="Wilkinson J."/>
            <person name="Wu Y."/>
            <person name="Wyman D."/>
            <person name="Yadav S."/>
            <person name="Yang S."/>
            <person name="Yang X."/>
            <person name="Yeager S."/>
            <person name="Yee E."/>
            <person name="Young G."/>
            <person name="Zainoun J."/>
            <person name="Zembeck L."/>
            <person name="Zimmer A."/>
            <person name="Zody M."/>
            <person name="Lander E."/>
        </authorList>
    </citation>
    <scope>NUCLEOTIDE SEQUENCE [LARGE SCALE GENOMIC DNA]</scope>
</reference>
<keyword evidence="1" id="KW-0479">Metal-binding</keyword>
<accession>H2YQI8</accession>
<dbReference type="PROSITE" id="PS50157">
    <property type="entry name" value="ZINC_FINGER_C2H2_2"/>
    <property type="match status" value="4"/>
</dbReference>
<dbReference type="PANTHER" id="PTHR24393">
    <property type="entry name" value="ZINC FINGER PROTEIN"/>
    <property type="match status" value="1"/>
</dbReference>
<evidence type="ECO:0000313" key="9">
    <source>
        <dbReference type="Ensembl" id="ENSCSAVP00000007596.1"/>
    </source>
</evidence>
<dbReference type="PROSITE" id="PS00028">
    <property type="entry name" value="ZINC_FINGER_C2H2_1"/>
    <property type="match status" value="2"/>
</dbReference>
<dbReference type="GO" id="GO:0001228">
    <property type="term" value="F:DNA-binding transcription activator activity, RNA polymerase II-specific"/>
    <property type="evidence" value="ECO:0007669"/>
    <property type="project" value="TreeGrafter"/>
</dbReference>
<dbReference type="GO" id="GO:0005634">
    <property type="term" value="C:nucleus"/>
    <property type="evidence" value="ECO:0007669"/>
    <property type="project" value="TreeGrafter"/>
</dbReference>
<evidence type="ECO:0000256" key="3">
    <source>
        <dbReference type="ARBA" id="ARBA00022771"/>
    </source>
</evidence>
<evidence type="ECO:0000256" key="6">
    <source>
        <dbReference type="PROSITE-ProRule" id="PRU00042"/>
    </source>
</evidence>
<dbReference type="Proteomes" id="UP000007875">
    <property type="component" value="Unassembled WGS sequence"/>
</dbReference>
<dbReference type="FunFam" id="3.30.160.60:FF:000126">
    <property type="entry name" value="Mds1 and evi1 complex locus protein"/>
    <property type="match status" value="1"/>
</dbReference>
<name>H2YQI8_CIOSA</name>
<dbReference type="FunFam" id="3.30.160.60:FF:000110">
    <property type="entry name" value="Zinc finger protein-like"/>
    <property type="match status" value="1"/>
</dbReference>
<feature type="domain" description="C2H2-type" evidence="8">
    <location>
        <begin position="170"/>
        <end position="197"/>
    </location>
</feature>
<dbReference type="GO" id="GO:0000978">
    <property type="term" value="F:RNA polymerase II cis-regulatory region sequence-specific DNA binding"/>
    <property type="evidence" value="ECO:0007669"/>
    <property type="project" value="TreeGrafter"/>
</dbReference>
<dbReference type="AlphaFoldDB" id="H2YQI8"/>
<feature type="region of interest" description="Disordered" evidence="7">
    <location>
        <begin position="103"/>
        <end position="129"/>
    </location>
</feature>
<reference evidence="9" key="3">
    <citation type="submission" date="2025-09" db="UniProtKB">
        <authorList>
            <consortium name="Ensembl"/>
        </authorList>
    </citation>
    <scope>IDENTIFICATION</scope>
</reference>
<keyword evidence="4" id="KW-0862">Zinc</keyword>
<evidence type="ECO:0000256" key="7">
    <source>
        <dbReference type="SAM" id="MobiDB-lite"/>
    </source>
</evidence>
<organism evidence="9 10">
    <name type="scientific">Ciona savignyi</name>
    <name type="common">Pacific transparent sea squirt</name>
    <dbReference type="NCBI Taxonomy" id="51511"/>
    <lineage>
        <taxon>Eukaryota</taxon>
        <taxon>Metazoa</taxon>
        <taxon>Chordata</taxon>
        <taxon>Tunicata</taxon>
        <taxon>Ascidiacea</taxon>
        <taxon>Phlebobranchia</taxon>
        <taxon>Cionidae</taxon>
        <taxon>Ciona</taxon>
    </lineage>
</organism>
<feature type="domain" description="C2H2-type" evidence="8">
    <location>
        <begin position="227"/>
        <end position="251"/>
    </location>
</feature>
<evidence type="ECO:0000313" key="10">
    <source>
        <dbReference type="Proteomes" id="UP000007875"/>
    </source>
</evidence>
<keyword evidence="5" id="KW-0539">Nucleus</keyword>
<protein>
    <recommendedName>
        <fullName evidence="8">C2H2-type domain-containing protein</fullName>
    </recommendedName>
</protein>
<keyword evidence="3 6" id="KW-0863">Zinc-finger</keyword>
<dbReference type="SMART" id="SM00355">
    <property type="entry name" value="ZnF_C2H2"/>
    <property type="match status" value="4"/>
</dbReference>
<dbReference type="InterPro" id="IPR036236">
    <property type="entry name" value="Znf_C2H2_sf"/>
</dbReference>
<feature type="domain" description="C2H2-type" evidence="8">
    <location>
        <begin position="198"/>
        <end position="225"/>
    </location>
</feature>
<dbReference type="Ensembl" id="ENSCSAVT00000007695.1">
    <property type="protein sequence ID" value="ENSCSAVP00000007596.1"/>
    <property type="gene ID" value="ENSCSAVG00000004543.1"/>
</dbReference>
<sequence length="251" mass="28709">MLMSKMELNGTTTPNAQVMSLTRAPPAWSSYLRAARRYAPYCPNWTPPKHRYFSSLSVPGSRISHDTLKQTRTQLYDMGLSTPEQRELAHQFAARMSGRLPDLNFPTKEEFSSSINTNRSPPTKSEYSRPLVLSQEGEKKYLCENCDRRFADPSNLQRHIRQQHVGARAHPCPECGKTFATSSGLKQHQHIHSSVKPFTCEVCHKSYTQFSNLCRHKRMQANCRSHMRCGTCKSLFPNISSLTKHRRFCTG</sequence>
<feature type="domain" description="C2H2-type" evidence="8">
    <location>
        <begin position="141"/>
        <end position="169"/>
    </location>
</feature>
<dbReference type="SUPFAM" id="SSF57667">
    <property type="entry name" value="beta-beta-alpha zinc fingers"/>
    <property type="match status" value="2"/>
</dbReference>
<evidence type="ECO:0000256" key="4">
    <source>
        <dbReference type="ARBA" id="ARBA00022833"/>
    </source>
</evidence>
<dbReference type="PANTHER" id="PTHR24393:SF136">
    <property type="entry name" value="LD28458P-RELATED"/>
    <property type="match status" value="1"/>
</dbReference>
<proteinExistence type="predicted"/>
<dbReference type="HOGENOM" id="CLU_1109131_0_0_1"/>
<evidence type="ECO:0000259" key="8">
    <source>
        <dbReference type="PROSITE" id="PS50157"/>
    </source>
</evidence>